<feature type="chain" id="PRO_5046769856" description="Lipoprotein" evidence="1">
    <location>
        <begin position="34"/>
        <end position="126"/>
    </location>
</feature>
<keyword evidence="3" id="KW-1185">Reference proteome</keyword>
<reference evidence="3" key="1">
    <citation type="journal article" date="2019" name="Int. J. Syst. Evol. Microbiol.">
        <title>The Global Catalogue of Microorganisms (GCM) 10K type strain sequencing project: providing services to taxonomists for standard genome sequencing and annotation.</title>
        <authorList>
            <consortium name="The Broad Institute Genomics Platform"/>
            <consortium name="The Broad Institute Genome Sequencing Center for Infectious Disease"/>
            <person name="Wu L."/>
            <person name="Ma J."/>
        </authorList>
    </citation>
    <scope>NUCLEOTIDE SEQUENCE [LARGE SCALE GENOMIC DNA]</scope>
    <source>
        <strain evidence="3">CGMCC 1.11013</strain>
    </source>
</reference>
<organism evidence="2 3">
    <name type="scientific">Caballeronia grimmiae</name>
    <dbReference type="NCBI Taxonomy" id="1071679"/>
    <lineage>
        <taxon>Bacteria</taxon>
        <taxon>Pseudomonadati</taxon>
        <taxon>Pseudomonadota</taxon>
        <taxon>Betaproteobacteria</taxon>
        <taxon>Burkholderiales</taxon>
        <taxon>Burkholderiaceae</taxon>
        <taxon>Caballeronia</taxon>
    </lineage>
</organism>
<gene>
    <name evidence="2" type="ORF">GCM10010985_28920</name>
</gene>
<name>A0ABQ1RK95_9BURK</name>
<dbReference type="Proteomes" id="UP000597138">
    <property type="component" value="Unassembled WGS sequence"/>
</dbReference>
<keyword evidence="1" id="KW-0732">Signal</keyword>
<dbReference type="EMBL" id="BMEG01000004">
    <property type="protein sequence ID" value="GGD72687.1"/>
    <property type="molecule type" value="Genomic_DNA"/>
</dbReference>
<accession>A0ABQ1RK95</accession>
<evidence type="ECO:0000256" key="1">
    <source>
        <dbReference type="SAM" id="SignalP"/>
    </source>
</evidence>
<comment type="caution">
    <text evidence="2">The sequence shown here is derived from an EMBL/GenBank/DDBJ whole genome shotgun (WGS) entry which is preliminary data.</text>
</comment>
<protein>
    <recommendedName>
        <fullName evidence="4">Lipoprotein</fullName>
    </recommendedName>
</protein>
<evidence type="ECO:0000313" key="2">
    <source>
        <dbReference type="EMBL" id="GGD72687.1"/>
    </source>
</evidence>
<evidence type="ECO:0000313" key="3">
    <source>
        <dbReference type="Proteomes" id="UP000597138"/>
    </source>
</evidence>
<feature type="signal peptide" evidence="1">
    <location>
        <begin position="1"/>
        <end position="33"/>
    </location>
</feature>
<evidence type="ECO:0008006" key="4">
    <source>
        <dbReference type="Google" id="ProtNLM"/>
    </source>
</evidence>
<proteinExistence type="predicted"/>
<sequence>MNNSGAAAHLGPYPRARAMAAIFMLMCASHADARTITVITATYGANCGAPAGNATGDLVRQCDGRDTCQYMPDQRSLGHSAPSCRSDLQADWRCSSSELHTAMLSPGANADSTLVLTCIEESGPGH</sequence>